<evidence type="ECO:0000256" key="3">
    <source>
        <dbReference type="RuleBase" id="RU364063"/>
    </source>
</evidence>
<dbReference type="NCBIfam" id="TIGR02397">
    <property type="entry name" value="dnaX_nterm"/>
    <property type="match status" value="1"/>
</dbReference>
<name>A0A1G2QFI9_9BACT</name>
<keyword evidence="3" id="KW-0808">Transferase</keyword>
<dbReference type="Pfam" id="PF13177">
    <property type="entry name" value="DNA_pol3_delta2"/>
    <property type="match status" value="2"/>
</dbReference>
<evidence type="ECO:0000256" key="1">
    <source>
        <dbReference type="ARBA" id="ARBA00022932"/>
    </source>
</evidence>
<comment type="caution">
    <text evidence="5">The sequence shown here is derived from an EMBL/GenBank/DDBJ whole genome shotgun (WGS) entry which is preliminary data.</text>
</comment>
<dbReference type="GO" id="GO:0003677">
    <property type="term" value="F:DNA binding"/>
    <property type="evidence" value="ECO:0007669"/>
    <property type="project" value="InterPro"/>
</dbReference>
<dbReference type="InterPro" id="IPR003593">
    <property type="entry name" value="AAA+_ATPase"/>
</dbReference>
<keyword evidence="3" id="KW-0548">Nucleotidyltransferase</keyword>
<dbReference type="PANTHER" id="PTHR11669:SF0">
    <property type="entry name" value="PROTEIN STICHEL-LIKE 2"/>
    <property type="match status" value="1"/>
</dbReference>
<dbReference type="GO" id="GO:0003887">
    <property type="term" value="F:DNA-directed DNA polymerase activity"/>
    <property type="evidence" value="ECO:0007669"/>
    <property type="project" value="UniProtKB-KW"/>
</dbReference>
<evidence type="ECO:0000259" key="4">
    <source>
        <dbReference type="SMART" id="SM00382"/>
    </source>
</evidence>
<dbReference type="GO" id="GO:0005524">
    <property type="term" value="F:ATP binding"/>
    <property type="evidence" value="ECO:0007669"/>
    <property type="project" value="UniProtKB-KW"/>
</dbReference>
<dbReference type="GO" id="GO:0009360">
    <property type="term" value="C:DNA polymerase III complex"/>
    <property type="evidence" value="ECO:0007669"/>
    <property type="project" value="InterPro"/>
</dbReference>
<dbReference type="Proteomes" id="UP000177838">
    <property type="component" value="Unassembled WGS sequence"/>
</dbReference>
<comment type="catalytic activity">
    <reaction evidence="2 3">
        <text>DNA(n) + a 2'-deoxyribonucleoside 5'-triphosphate = DNA(n+1) + diphosphate</text>
        <dbReference type="Rhea" id="RHEA:22508"/>
        <dbReference type="Rhea" id="RHEA-COMP:17339"/>
        <dbReference type="Rhea" id="RHEA-COMP:17340"/>
        <dbReference type="ChEBI" id="CHEBI:33019"/>
        <dbReference type="ChEBI" id="CHEBI:61560"/>
        <dbReference type="ChEBI" id="CHEBI:173112"/>
        <dbReference type="EC" id="2.7.7.7"/>
    </reaction>
</comment>
<dbReference type="AlphaFoldDB" id="A0A1G2QFI9"/>
<protein>
    <recommendedName>
        <fullName evidence="3">DNA polymerase III subunit gamma/tau</fullName>
        <ecNumber evidence="3">2.7.7.7</ecNumber>
    </recommendedName>
</protein>
<dbReference type="InterPro" id="IPR027417">
    <property type="entry name" value="P-loop_NTPase"/>
</dbReference>
<sequence>MSHDVLYRKYRPQKFSEVSGQESIISILAGEIKSGNFAHAYLFSGSRGTGKTSVARILAKELGCSSKDLYEIDAASNTGVDDVRVLREGVRSLPFESPLKVYLIDEVHMLSKAAFNALLKTLEEPPAHVVFILATTELHKVPDTVISRCELYAFKRPTIETLTETVTKIVKKEGTKIDQEAAALVAFLGDGSFRDTLGVLQKVLAAGGEPVITLELVEAVTGATSLSLVQEFIKDLLAADADQALKILAQLVEANLDLKTFNKRVLAELRSAMLVKYAPGLGPDIKAAAGADRFGFYETIAAHREAGKLSAILKELLEAHDLIGSTYLAALPLELAVINITEKLKTNFK</sequence>
<dbReference type="GO" id="GO:0006261">
    <property type="term" value="P:DNA-templated DNA replication"/>
    <property type="evidence" value="ECO:0007669"/>
    <property type="project" value="TreeGrafter"/>
</dbReference>
<dbReference type="PANTHER" id="PTHR11669">
    <property type="entry name" value="REPLICATION FACTOR C / DNA POLYMERASE III GAMMA-TAU SUBUNIT"/>
    <property type="match status" value="1"/>
</dbReference>
<organism evidence="5 6">
    <name type="scientific">Candidatus Vogelbacteria bacterium RIFOXYD1_FULL_46_19</name>
    <dbReference type="NCBI Taxonomy" id="1802439"/>
    <lineage>
        <taxon>Bacteria</taxon>
        <taxon>Candidatus Vogeliibacteriota</taxon>
    </lineage>
</organism>
<dbReference type="STRING" id="1802439.A2589_03545"/>
<dbReference type="EC" id="2.7.7.7" evidence="3"/>
<dbReference type="InterPro" id="IPR008921">
    <property type="entry name" value="DNA_pol3_clamp-load_cplx_C"/>
</dbReference>
<keyword evidence="3" id="KW-0547">Nucleotide-binding</keyword>
<accession>A0A1G2QFI9</accession>
<evidence type="ECO:0000313" key="5">
    <source>
        <dbReference type="EMBL" id="OHA59257.1"/>
    </source>
</evidence>
<reference evidence="5 6" key="1">
    <citation type="journal article" date="2016" name="Nat. Commun.">
        <title>Thousands of microbial genomes shed light on interconnected biogeochemical processes in an aquifer system.</title>
        <authorList>
            <person name="Anantharaman K."/>
            <person name="Brown C.T."/>
            <person name="Hug L.A."/>
            <person name="Sharon I."/>
            <person name="Castelle C.J."/>
            <person name="Probst A.J."/>
            <person name="Thomas B.C."/>
            <person name="Singh A."/>
            <person name="Wilkins M.J."/>
            <person name="Karaoz U."/>
            <person name="Brodie E.L."/>
            <person name="Williams K.H."/>
            <person name="Hubbard S.S."/>
            <person name="Banfield J.F."/>
        </authorList>
    </citation>
    <scope>NUCLEOTIDE SEQUENCE [LARGE SCALE GENOMIC DNA]</scope>
</reference>
<feature type="domain" description="AAA+ ATPase" evidence="4">
    <location>
        <begin position="37"/>
        <end position="158"/>
    </location>
</feature>
<keyword evidence="3" id="KW-0235">DNA replication</keyword>
<dbReference type="SMART" id="SM00382">
    <property type="entry name" value="AAA"/>
    <property type="match status" value="1"/>
</dbReference>
<dbReference type="InterPro" id="IPR050238">
    <property type="entry name" value="DNA_Rep/Repair_Clamp_Loader"/>
</dbReference>
<evidence type="ECO:0000313" key="6">
    <source>
        <dbReference type="Proteomes" id="UP000177838"/>
    </source>
</evidence>
<dbReference type="Gene3D" id="3.40.50.300">
    <property type="entry name" value="P-loop containing nucleotide triphosphate hydrolases"/>
    <property type="match status" value="1"/>
</dbReference>
<keyword evidence="3" id="KW-0067">ATP-binding</keyword>
<dbReference type="SUPFAM" id="SSF48019">
    <property type="entry name" value="post-AAA+ oligomerization domain-like"/>
    <property type="match status" value="1"/>
</dbReference>
<dbReference type="CDD" id="cd00009">
    <property type="entry name" value="AAA"/>
    <property type="match status" value="1"/>
</dbReference>
<evidence type="ECO:0000256" key="2">
    <source>
        <dbReference type="ARBA" id="ARBA00049244"/>
    </source>
</evidence>
<gene>
    <name evidence="3" type="primary">dnaX</name>
    <name evidence="5" type="ORF">A2589_03545</name>
</gene>
<comment type="similarity">
    <text evidence="3">Belongs to the DnaX/STICHEL family.</text>
</comment>
<comment type="subunit">
    <text evidence="3">DNA polymerase III contains a core (composed of alpha, epsilon and theta chains) that associates with a tau subunit. This core dimerizes to form the POLIII' complex. PolIII' associates with the gamma complex (composed of gamma, delta, delta', psi and chi chains) and with the beta chain to form the complete DNA polymerase III complex.</text>
</comment>
<proteinExistence type="inferred from homology"/>
<dbReference type="SUPFAM" id="SSF52540">
    <property type="entry name" value="P-loop containing nucleoside triphosphate hydrolases"/>
    <property type="match status" value="1"/>
</dbReference>
<dbReference type="Gene3D" id="1.10.8.60">
    <property type="match status" value="1"/>
</dbReference>
<dbReference type="EMBL" id="MHTK01000008">
    <property type="protein sequence ID" value="OHA59257.1"/>
    <property type="molecule type" value="Genomic_DNA"/>
</dbReference>
<dbReference type="InterPro" id="IPR012763">
    <property type="entry name" value="DNA_pol_III_sug/sutau_N"/>
</dbReference>
<keyword evidence="1 3" id="KW-0239">DNA-directed DNA polymerase</keyword>
<comment type="function">
    <text evidence="3">DNA polymerase III is a complex, multichain enzyme responsible for most of the replicative synthesis in bacteria. This DNA polymerase also exhibits 3' to 5' exonuclease activity.</text>
</comment>